<feature type="domain" description="SWIM-type" evidence="4">
    <location>
        <begin position="334"/>
        <end position="373"/>
    </location>
</feature>
<dbReference type="AlphaFoldDB" id="A0A8S3PRR6"/>
<reference evidence="5" key="1">
    <citation type="submission" date="2021-03" db="EMBL/GenBank/DDBJ databases">
        <authorList>
            <person name="Bekaert M."/>
        </authorList>
    </citation>
    <scope>NUCLEOTIDE SEQUENCE</scope>
</reference>
<dbReference type="Proteomes" id="UP000683360">
    <property type="component" value="Unassembled WGS sequence"/>
</dbReference>
<protein>
    <recommendedName>
        <fullName evidence="4">SWIM-type domain-containing protein</fullName>
    </recommendedName>
</protein>
<comment type="caution">
    <text evidence="5">The sequence shown here is derived from an EMBL/GenBank/DDBJ whole genome shotgun (WGS) entry which is preliminary data.</text>
</comment>
<dbReference type="InterPro" id="IPR007527">
    <property type="entry name" value="Znf_SWIM"/>
</dbReference>
<keyword evidence="3" id="KW-0863">Zinc-finger</keyword>
<name>A0A8S3PRR6_MYTED</name>
<gene>
    <name evidence="5" type="ORF">MEDL_984</name>
</gene>
<dbReference type="EMBL" id="CAJPWZ010000084">
    <property type="protein sequence ID" value="CAG2185392.1"/>
    <property type="molecule type" value="Genomic_DNA"/>
</dbReference>
<keyword evidence="3" id="KW-0862">Zinc</keyword>
<evidence type="ECO:0000256" key="2">
    <source>
        <dbReference type="ARBA" id="ARBA00022723"/>
    </source>
</evidence>
<keyword evidence="2" id="KW-0479">Metal-binding</keyword>
<dbReference type="Pfam" id="PF13359">
    <property type="entry name" value="DDE_Tnp_4"/>
    <property type="match status" value="1"/>
</dbReference>
<sequence>MSNRLLSTLFNIGKSSVRRALASARQELSIHFTPKYLGFNHISRESIINNHTRPLAQELFGSPYEQQAILILDGTYIYIQKSNNFHFQRRSYSMHKNRPLVKPMIIVSSTGYIISILGPYLADHKNNDAGILKHNMKTNMENMNEWIQPGDVLIVERGFRDASEMLDELGIQAEMPKFLPKGQKQFTTEEANASRLVTKIRWVVESVNGRLKQWKYLQNVVPNIQIPYIGDNVKLIGALCNKYKPPLSTGEKDNDQILAAKMRIDADDSIPSFPMLSEEDLRNITVGVYQLKLAKSYTQEHLNDESEFIIMINSDIENILRVQIQSRHTSSRKYLIWIEYDEIEVKAWYCQCKTGCRVVGTCAHVTAVLWYLGFARHMDKQKGIKDWAEFVEDAAKIPVLIDESDTEEEFPEE</sequence>
<keyword evidence="6" id="KW-1185">Reference proteome</keyword>
<accession>A0A8S3PRR6</accession>
<proteinExistence type="predicted"/>
<evidence type="ECO:0000313" key="5">
    <source>
        <dbReference type="EMBL" id="CAG2185392.1"/>
    </source>
</evidence>
<evidence type="ECO:0000259" key="4">
    <source>
        <dbReference type="PROSITE" id="PS50966"/>
    </source>
</evidence>
<comment type="cofactor">
    <cofactor evidence="1">
        <name>a divalent metal cation</name>
        <dbReference type="ChEBI" id="CHEBI:60240"/>
    </cofactor>
</comment>
<dbReference type="PANTHER" id="PTHR23080">
    <property type="entry name" value="THAP DOMAIN PROTEIN"/>
    <property type="match status" value="1"/>
</dbReference>
<dbReference type="OrthoDB" id="6123358at2759"/>
<evidence type="ECO:0000256" key="1">
    <source>
        <dbReference type="ARBA" id="ARBA00001968"/>
    </source>
</evidence>
<dbReference type="PROSITE" id="PS50966">
    <property type="entry name" value="ZF_SWIM"/>
    <property type="match status" value="1"/>
</dbReference>
<dbReference type="InterPro" id="IPR027806">
    <property type="entry name" value="HARBI1_dom"/>
</dbReference>
<evidence type="ECO:0000313" key="6">
    <source>
        <dbReference type="Proteomes" id="UP000683360"/>
    </source>
</evidence>
<dbReference type="GO" id="GO:0008270">
    <property type="term" value="F:zinc ion binding"/>
    <property type="evidence" value="ECO:0007669"/>
    <property type="project" value="UniProtKB-KW"/>
</dbReference>
<evidence type="ECO:0000256" key="3">
    <source>
        <dbReference type="PROSITE-ProRule" id="PRU00325"/>
    </source>
</evidence>
<organism evidence="5 6">
    <name type="scientific">Mytilus edulis</name>
    <name type="common">Blue mussel</name>
    <dbReference type="NCBI Taxonomy" id="6550"/>
    <lineage>
        <taxon>Eukaryota</taxon>
        <taxon>Metazoa</taxon>
        <taxon>Spiralia</taxon>
        <taxon>Lophotrochozoa</taxon>
        <taxon>Mollusca</taxon>
        <taxon>Bivalvia</taxon>
        <taxon>Autobranchia</taxon>
        <taxon>Pteriomorphia</taxon>
        <taxon>Mytilida</taxon>
        <taxon>Mytiloidea</taxon>
        <taxon>Mytilidae</taxon>
        <taxon>Mytilinae</taxon>
        <taxon>Mytilus</taxon>
    </lineage>
</organism>